<comment type="caution">
    <text evidence="3">The sequence shown here is derived from an EMBL/GenBank/DDBJ whole genome shotgun (WGS) entry which is preliminary data.</text>
</comment>
<feature type="transmembrane region" description="Helical" evidence="1">
    <location>
        <begin position="55"/>
        <end position="80"/>
    </location>
</feature>
<proteinExistence type="predicted"/>
<accession>A0AAN9GC57</accession>
<dbReference type="Proteomes" id="UP001374579">
    <property type="component" value="Unassembled WGS sequence"/>
</dbReference>
<organism evidence="3 4">
    <name type="scientific">Littorina saxatilis</name>
    <dbReference type="NCBI Taxonomy" id="31220"/>
    <lineage>
        <taxon>Eukaryota</taxon>
        <taxon>Metazoa</taxon>
        <taxon>Spiralia</taxon>
        <taxon>Lophotrochozoa</taxon>
        <taxon>Mollusca</taxon>
        <taxon>Gastropoda</taxon>
        <taxon>Caenogastropoda</taxon>
        <taxon>Littorinimorpha</taxon>
        <taxon>Littorinoidea</taxon>
        <taxon>Littorinidae</taxon>
        <taxon>Littorina</taxon>
    </lineage>
</organism>
<reference evidence="3 4" key="1">
    <citation type="submission" date="2024-02" db="EMBL/GenBank/DDBJ databases">
        <title>Chromosome-scale genome assembly of the rough periwinkle Littorina saxatilis.</title>
        <authorList>
            <person name="De Jode A."/>
            <person name="Faria R."/>
            <person name="Formenti G."/>
            <person name="Sims Y."/>
            <person name="Smith T.P."/>
            <person name="Tracey A."/>
            <person name="Wood J.M.D."/>
            <person name="Zagrodzka Z.B."/>
            <person name="Johannesson K."/>
            <person name="Butlin R.K."/>
            <person name="Leder E.H."/>
        </authorList>
    </citation>
    <scope>NUCLEOTIDE SEQUENCE [LARGE SCALE GENOMIC DNA]</scope>
    <source>
        <strain evidence="3">Snail1</strain>
        <tissue evidence="3">Muscle</tissue>
    </source>
</reference>
<name>A0AAN9GC57_9CAEN</name>
<keyword evidence="2" id="KW-0732">Signal</keyword>
<evidence type="ECO:0000313" key="4">
    <source>
        <dbReference type="Proteomes" id="UP001374579"/>
    </source>
</evidence>
<gene>
    <name evidence="3" type="ORF">V1264_019870</name>
</gene>
<protein>
    <recommendedName>
        <fullName evidence="5">Vesicular, overexpressed in cancer, prosurvival protein 1</fullName>
    </recommendedName>
</protein>
<dbReference type="AlphaFoldDB" id="A0AAN9GC57"/>
<evidence type="ECO:0008006" key="5">
    <source>
        <dbReference type="Google" id="ProtNLM"/>
    </source>
</evidence>
<evidence type="ECO:0000256" key="1">
    <source>
        <dbReference type="SAM" id="Phobius"/>
    </source>
</evidence>
<keyword evidence="1" id="KW-0472">Membrane</keyword>
<evidence type="ECO:0000313" key="3">
    <source>
        <dbReference type="EMBL" id="KAK7101495.1"/>
    </source>
</evidence>
<dbReference type="EMBL" id="JBAMIC010000010">
    <property type="protein sequence ID" value="KAK7101495.1"/>
    <property type="molecule type" value="Genomic_DNA"/>
</dbReference>
<keyword evidence="1" id="KW-0812">Transmembrane</keyword>
<evidence type="ECO:0000256" key="2">
    <source>
        <dbReference type="SAM" id="SignalP"/>
    </source>
</evidence>
<keyword evidence="1" id="KW-1133">Transmembrane helix</keyword>
<feature type="chain" id="PRO_5042921099" description="Vesicular, overexpressed in cancer, prosurvival protein 1" evidence="2">
    <location>
        <begin position="20"/>
        <end position="127"/>
    </location>
</feature>
<feature type="signal peptide" evidence="2">
    <location>
        <begin position="1"/>
        <end position="19"/>
    </location>
</feature>
<keyword evidence="4" id="KW-1185">Reference proteome</keyword>
<sequence length="127" mass="14204">MAATSRLLALLSFVTGALGWKCAKYRHYFSQQPDYIDCFWDCCGNSFNRHCCAPIGIIVGCSICGAVVLVAVIVFLCCFWQRRRNYYGTTFHNRRPASAHPVAPSTVTNPAPYVSFGQKPPPDQFFN</sequence>